<dbReference type="EMBL" id="JACAGB010000013">
    <property type="protein sequence ID" value="KAF6328479.1"/>
    <property type="molecule type" value="Genomic_DNA"/>
</dbReference>
<evidence type="ECO:0000256" key="1">
    <source>
        <dbReference type="SAM" id="MobiDB-lite"/>
    </source>
</evidence>
<dbReference type="Proteomes" id="UP000558488">
    <property type="component" value="Unassembled WGS sequence"/>
</dbReference>
<proteinExistence type="predicted"/>
<protein>
    <submittedName>
        <fullName evidence="2">Adhesion G protein-coupled receptor F3</fullName>
    </submittedName>
</protein>
<name>A0A7J7VTQ7_PIPKU</name>
<evidence type="ECO:0000313" key="2">
    <source>
        <dbReference type="EMBL" id="KAF6328479.1"/>
    </source>
</evidence>
<gene>
    <name evidence="2" type="ORF">mPipKuh1_000358</name>
</gene>
<accession>A0A7J7VTQ7</accession>
<dbReference type="AlphaFoldDB" id="A0A7J7VTQ7"/>
<reference evidence="2 3" key="1">
    <citation type="journal article" date="2020" name="Nature">
        <title>Six reference-quality genomes reveal evolution of bat adaptations.</title>
        <authorList>
            <person name="Jebb D."/>
            <person name="Huang Z."/>
            <person name="Pippel M."/>
            <person name="Hughes G.M."/>
            <person name="Lavrichenko K."/>
            <person name="Devanna P."/>
            <person name="Winkler S."/>
            <person name="Jermiin L.S."/>
            <person name="Skirmuntt E.C."/>
            <person name="Katzourakis A."/>
            <person name="Burkitt-Gray L."/>
            <person name="Ray D.A."/>
            <person name="Sullivan K.A.M."/>
            <person name="Roscito J.G."/>
            <person name="Kirilenko B.M."/>
            <person name="Davalos L.M."/>
            <person name="Corthals A.P."/>
            <person name="Power M.L."/>
            <person name="Jones G."/>
            <person name="Ransome R.D."/>
            <person name="Dechmann D.K.N."/>
            <person name="Locatelli A.G."/>
            <person name="Puechmaille S.J."/>
            <person name="Fedrigo O."/>
            <person name="Jarvis E.D."/>
            <person name="Hiller M."/>
            <person name="Vernes S.C."/>
            <person name="Myers E.W."/>
            <person name="Teeling E.C."/>
        </authorList>
    </citation>
    <scope>NUCLEOTIDE SEQUENCE [LARGE SCALE GENOMIC DNA]</scope>
    <source>
        <strain evidence="2">MPipKuh1</strain>
        <tissue evidence="2">Flight muscle</tissue>
    </source>
</reference>
<evidence type="ECO:0000313" key="3">
    <source>
        <dbReference type="Proteomes" id="UP000558488"/>
    </source>
</evidence>
<feature type="region of interest" description="Disordered" evidence="1">
    <location>
        <begin position="37"/>
        <end position="67"/>
    </location>
</feature>
<keyword evidence="3" id="KW-1185">Reference proteome</keyword>
<organism evidence="2 3">
    <name type="scientific">Pipistrellus kuhlii</name>
    <name type="common">Kuhl's pipistrelle</name>
    <dbReference type="NCBI Taxonomy" id="59472"/>
    <lineage>
        <taxon>Eukaryota</taxon>
        <taxon>Metazoa</taxon>
        <taxon>Chordata</taxon>
        <taxon>Craniata</taxon>
        <taxon>Vertebrata</taxon>
        <taxon>Euteleostomi</taxon>
        <taxon>Mammalia</taxon>
        <taxon>Eutheria</taxon>
        <taxon>Laurasiatheria</taxon>
        <taxon>Chiroptera</taxon>
        <taxon>Yangochiroptera</taxon>
        <taxon>Vespertilionidae</taxon>
        <taxon>Pipistrellus</taxon>
    </lineage>
</organism>
<keyword evidence="2" id="KW-0675">Receptor</keyword>
<comment type="caution">
    <text evidence="2">The sequence shown here is derived from an EMBL/GenBank/DDBJ whole genome shotgun (WGS) entry which is preliminary data.</text>
</comment>
<sequence length="67" mass="6789">MERAGLGILVKGEPSSAHHACLSSSLHWLASILVSGGERGGERSLPKGLCPSPVAKGSDGGPQPLPF</sequence>